<dbReference type="PROSITE" id="PS51915">
    <property type="entry name" value="ZAD"/>
    <property type="match status" value="1"/>
</dbReference>
<feature type="binding site" evidence="2">
    <location>
        <position position="53"/>
    </location>
    <ligand>
        <name>Zn(2+)</name>
        <dbReference type="ChEBI" id="CHEBI:29105"/>
    </ligand>
</feature>
<dbReference type="SUPFAM" id="SSF57716">
    <property type="entry name" value="Glucocorticoid receptor-like (DNA-binding domain)"/>
    <property type="match status" value="1"/>
</dbReference>
<organism evidence="6 7">
    <name type="scientific">Clunio marinus</name>
    <dbReference type="NCBI Taxonomy" id="568069"/>
    <lineage>
        <taxon>Eukaryota</taxon>
        <taxon>Metazoa</taxon>
        <taxon>Ecdysozoa</taxon>
        <taxon>Arthropoda</taxon>
        <taxon>Hexapoda</taxon>
        <taxon>Insecta</taxon>
        <taxon>Pterygota</taxon>
        <taxon>Neoptera</taxon>
        <taxon>Endopterygota</taxon>
        <taxon>Diptera</taxon>
        <taxon>Nematocera</taxon>
        <taxon>Chironomoidea</taxon>
        <taxon>Chironomidae</taxon>
        <taxon>Clunio</taxon>
    </lineage>
</organism>
<dbReference type="Proteomes" id="UP000183832">
    <property type="component" value="Unassembled WGS sequence"/>
</dbReference>
<dbReference type="InterPro" id="IPR012934">
    <property type="entry name" value="Znf_AD"/>
</dbReference>
<evidence type="ECO:0000259" key="5">
    <source>
        <dbReference type="PROSITE" id="PS51915"/>
    </source>
</evidence>
<reference evidence="6 7" key="1">
    <citation type="submission" date="2015-04" db="EMBL/GenBank/DDBJ databases">
        <authorList>
            <person name="Syromyatnikov M.Y."/>
            <person name="Popov V.N."/>
        </authorList>
    </citation>
    <scope>NUCLEOTIDE SEQUENCE [LARGE SCALE GENOMIC DNA]</scope>
</reference>
<dbReference type="SMART" id="SM00355">
    <property type="entry name" value="ZnF_C2H2"/>
    <property type="match status" value="2"/>
</dbReference>
<dbReference type="Gene3D" id="3.40.1800.20">
    <property type="match status" value="1"/>
</dbReference>
<dbReference type="Gene3D" id="3.30.160.60">
    <property type="entry name" value="Classic Zinc Finger"/>
    <property type="match status" value="1"/>
</dbReference>
<feature type="domain" description="C2H2-type" evidence="4">
    <location>
        <begin position="335"/>
        <end position="363"/>
    </location>
</feature>
<feature type="binding site" evidence="2">
    <location>
        <position position="9"/>
    </location>
    <ligand>
        <name>Zn(2+)</name>
        <dbReference type="ChEBI" id="CHEBI:29105"/>
    </ligand>
</feature>
<gene>
    <name evidence="6" type="ORF">CLUMA_CG017455</name>
</gene>
<evidence type="ECO:0000313" key="6">
    <source>
        <dbReference type="EMBL" id="CRL04362.1"/>
    </source>
</evidence>
<evidence type="ECO:0000256" key="2">
    <source>
        <dbReference type="PROSITE-ProRule" id="PRU01263"/>
    </source>
</evidence>
<dbReference type="OrthoDB" id="8046034at2759"/>
<proteinExistence type="predicted"/>
<dbReference type="InterPro" id="IPR013087">
    <property type="entry name" value="Znf_C2H2_type"/>
</dbReference>
<dbReference type="GO" id="GO:0005634">
    <property type="term" value="C:nucleus"/>
    <property type="evidence" value="ECO:0007669"/>
    <property type="project" value="InterPro"/>
</dbReference>
<feature type="binding site" evidence="2">
    <location>
        <position position="12"/>
    </location>
    <ligand>
        <name>Zn(2+)</name>
        <dbReference type="ChEBI" id="CHEBI:29105"/>
    </ligand>
</feature>
<feature type="binding site" evidence="2">
    <location>
        <position position="56"/>
    </location>
    <ligand>
        <name>Zn(2+)</name>
        <dbReference type="ChEBI" id="CHEBI:29105"/>
    </ligand>
</feature>
<dbReference type="PROSITE" id="PS00028">
    <property type="entry name" value="ZINC_FINGER_C2H2_1"/>
    <property type="match status" value="1"/>
</dbReference>
<dbReference type="SMART" id="SM00868">
    <property type="entry name" value="zf-AD"/>
    <property type="match status" value="1"/>
</dbReference>
<feature type="region of interest" description="Disordered" evidence="3">
    <location>
        <begin position="192"/>
        <end position="217"/>
    </location>
</feature>
<dbReference type="GO" id="GO:0008270">
    <property type="term" value="F:zinc ion binding"/>
    <property type="evidence" value="ECO:0007669"/>
    <property type="project" value="UniProtKB-UniRule"/>
</dbReference>
<evidence type="ECO:0000259" key="4">
    <source>
        <dbReference type="PROSITE" id="PS50157"/>
    </source>
</evidence>
<evidence type="ECO:0000256" key="3">
    <source>
        <dbReference type="SAM" id="MobiDB-lite"/>
    </source>
</evidence>
<dbReference type="AlphaFoldDB" id="A0A1J1IXC8"/>
<keyword evidence="2" id="KW-0862">Zinc</keyword>
<feature type="region of interest" description="Disordered" evidence="3">
    <location>
        <begin position="452"/>
        <end position="471"/>
    </location>
</feature>
<keyword evidence="2" id="KW-0479">Metal-binding</keyword>
<dbReference type="PROSITE" id="PS50157">
    <property type="entry name" value="ZINC_FINGER_C2H2_2"/>
    <property type="match status" value="1"/>
</dbReference>
<feature type="domain" description="ZAD" evidence="5">
    <location>
        <begin position="7"/>
        <end position="80"/>
    </location>
</feature>
<keyword evidence="1" id="KW-0863">Zinc-finger</keyword>
<name>A0A1J1IXC8_9DIPT</name>
<keyword evidence="7" id="KW-1185">Reference proteome</keyword>
<evidence type="ECO:0000313" key="7">
    <source>
        <dbReference type="Proteomes" id="UP000183832"/>
    </source>
</evidence>
<feature type="compositionally biased region" description="Polar residues" evidence="3">
    <location>
        <begin position="457"/>
        <end position="471"/>
    </location>
</feature>
<evidence type="ECO:0000256" key="1">
    <source>
        <dbReference type="PROSITE-ProRule" id="PRU00042"/>
    </source>
</evidence>
<dbReference type="Pfam" id="PF07776">
    <property type="entry name" value="zf-AD"/>
    <property type="match status" value="1"/>
</dbReference>
<protein>
    <submittedName>
        <fullName evidence="6">CLUMA_CG017455, isoform A</fullName>
    </submittedName>
</protein>
<accession>A0A1J1IXC8</accession>
<feature type="compositionally biased region" description="Low complexity" evidence="3">
    <location>
        <begin position="303"/>
        <end position="316"/>
    </location>
</feature>
<dbReference type="STRING" id="568069.A0A1J1IXC8"/>
<feature type="compositionally biased region" description="Basic residues" evidence="3">
    <location>
        <begin position="202"/>
        <end position="213"/>
    </location>
</feature>
<sequence length="471" mass="53563">MTFEYNKICRLCLNHSNTYLMNIFNTEYSIIEKIADLMNIEIFQNDPFPKVICTDCYSNLVIFNEFKSICRNSDSLLKKYQINKSESNEVVTTQSNKGNGKCKSIRNSEEMANRIKECAFKKSMTFIENMKNFYFLINQIEDLESNGGQVIIKNEVSTESLIPSVEINIKNEIIYPNEDNHQGMMGCVIQQPQQESNSQEPKKKKRKNNKRKSINGQATMEIDETGNLLTRQIVTTQDHHQPNIQLAQQNDNEMALMLTVKHSDNQQETTQPHTITVSNQHHTIQPIQIHSNHPLPSLSSTVHHTPQASATTTSSQISIQSTPHTVTTIIPQIQYSCSACNEIFANTDTLRQHLFQSHQVLFPFTTSSTEHQYQVQLPAASITQTSSASLQPVTQQYTFTHPHKKYFESEFPCLLCGVISKNQDDLIKHMIRHTSQAGTSNQPSTTAIIAREREIDTSSTPTDLSNPTQYK</sequence>
<dbReference type="EMBL" id="CVRI01000063">
    <property type="protein sequence ID" value="CRL04362.1"/>
    <property type="molecule type" value="Genomic_DNA"/>
</dbReference>
<feature type="region of interest" description="Disordered" evidence="3">
    <location>
        <begin position="290"/>
        <end position="316"/>
    </location>
</feature>